<comment type="caution">
    <text evidence="3">The sequence shown here is derived from an EMBL/GenBank/DDBJ whole genome shotgun (WGS) entry which is preliminary data.</text>
</comment>
<evidence type="ECO:0000256" key="2">
    <source>
        <dbReference type="SAM" id="MobiDB-lite"/>
    </source>
</evidence>
<protein>
    <submittedName>
        <fullName evidence="3">Uncharacterized protein</fullName>
    </submittedName>
</protein>
<feature type="region of interest" description="Disordered" evidence="2">
    <location>
        <begin position="100"/>
        <end position="122"/>
    </location>
</feature>
<dbReference type="OrthoDB" id="10020786at2759"/>
<evidence type="ECO:0000313" key="3">
    <source>
        <dbReference type="EMBL" id="CAF1169646.1"/>
    </source>
</evidence>
<dbReference type="AlphaFoldDB" id="A0A814U0A0"/>
<organism evidence="3 4">
    <name type="scientific">Adineta ricciae</name>
    <name type="common">Rotifer</name>
    <dbReference type="NCBI Taxonomy" id="249248"/>
    <lineage>
        <taxon>Eukaryota</taxon>
        <taxon>Metazoa</taxon>
        <taxon>Spiralia</taxon>
        <taxon>Gnathifera</taxon>
        <taxon>Rotifera</taxon>
        <taxon>Eurotatoria</taxon>
        <taxon>Bdelloidea</taxon>
        <taxon>Adinetida</taxon>
        <taxon>Adinetidae</taxon>
        <taxon>Adineta</taxon>
    </lineage>
</organism>
<proteinExistence type="predicted"/>
<reference evidence="3" key="1">
    <citation type="submission" date="2021-02" db="EMBL/GenBank/DDBJ databases">
        <authorList>
            <person name="Nowell W R."/>
        </authorList>
    </citation>
    <scope>NUCLEOTIDE SEQUENCE</scope>
</reference>
<evidence type="ECO:0000313" key="4">
    <source>
        <dbReference type="Proteomes" id="UP000663852"/>
    </source>
</evidence>
<gene>
    <name evidence="3" type="ORF">EDS130_LOCUS23614</name>
</gene>
<evidence type="ECO:0000256" key="1">
    <source>
        <dbReference type="SAM" id="Coils"/>
    </source>
</evidence>
<feature type="coiled-coil region" evidence="1">
    <location>
        <begin position="131"/>
        <end position="158"/>
    </location>
</feature>
<name>A0A814U0A0_ADIRI</name>
<accession>A0A814U0A0</accession>
<dbReference type="EMBL" id="CAJNOJ010000130">
    <property type="protein sequence ID" value="CAF1169646.1"/>
    <property type="molecule type" value="Genomic_DNA"/>
</dbReference>
<keyword evidence="1" id="KW-0175">Coiled coil</keyword>
<dbReference type="Proteomes" id="UP000663852">
    <property type="component" value="Unassembled WGS sequence"/>
</dbReference>
<sequence>MKSTRTNSRHLDRYFMDRRDKIDMNCDSTRYGIVKREPDHGNIDRLKHDLVEQKEEYERQINQLKKAHDEQICKFCTELEKSSTLLHEYKLELDAMRSELNSKEKQSKPQTNGVSSNDNSQAKSLELATENIKLKKDLAALTSKYQTLNNEIQDARQYILKMIEGLE</sequence>
<feature type="compositionally biased region" description="Polar residues" evidence="2">
    <location>
        <begin position="108"/>
        <end position="122"/>
    </location>
</feature>